<dbReference type="Proteomes" id="UP000189681">
    <property type="component" value="Unassembled WGS sequence"/>
</dbReference>
<evidence type="ECO:0008006" key="3">
    <source>
        <dbReference type="Google" id="ProtNLM"/>
    </source>
</evidence>
<organism evidence="1 2">
    <name type="scientific">Candidatus Brocadia carolinensis</name>
    <dbReference type="NCBI Taxonomy" id="1004156"/>
    <lineage>
        <taxon>Bacteria</taxon>
        <taxon>Pseudomonadati</taxon>
        <taxon>Planctomycetota</taxon>
        <taxon>Candidatus Brocadiia</taxon>
        <taxon>Candidatus Brocadiales</taxon>
        <taxon>Candidatus Brocadiaceae</taxon>
        <taxon>Candidatus Brocadia</taxon>
    </lineage>
</organism>
<dbReference type="EMBL" id="AYTS01000013">
    <property type="protein sequence ID" value="OOP57795.1"/>
    <property type="molecule type" value="Genomic_DNA"/>
</dbReference>
<name>A0A1V4AXD2_9BACT</name>
<comment type="caution">
    <text evidence="1">The sequence shown here is derived from an EMBL/GenBank/DDBJ whole genome shotgun (WGS) entry which is preliminary data.</text>
</comment>
<proteinExistence type="predicted"/>
<evidence type="ECO:0000313" key="2">
    <source>
        <dbReference type="Proteomes" id="UP000189681"/>
    </source>
</evidence>
<reference evidence="1 2" key="1">
    <citation type="journal article" date="2017" name="Water Res.">
        <title>Discovery and metagenomic analysis of an anammox bacterial enrichment related to Candidatus "Brocadia caroliniensis" in a full-scale glycerol-fed nitritation-denitritation separate centrate treatment process.</title>
        <authorList>
            <person name="Park H."/>
            <person name="Brotto A.C."/>
            <person name="van Loosdrecht M.C."/>
            <person name="Chandran K."/>
        </authorList>
    </citation>
    <scope>NUCLEOTIDE SEQUENCE [LARGE SCALE GENOMIC DNA]</scope>
    <source>
        <strain evidence="1">26THWARD</strain>
    </source>
</reference>
<accession>A0A1V4AXD2</accession>
<evidence type="ECO:0000313" key="1">
    <source>
        <dbReference type="EMBL" id="OOP57795.1"/>
    </source>
</evidence>
<sequence>MKNSIVASVLVVIMLAFIGNVFPEEREQTGILDLPRFTNNYRMGKQGGDGGHQDNFLIDFSDYSGGSVHGWLESKGFYFEDRTQDNRVIELSADERALMVKAKQPARVFLVNESFNPKEFSNITIEWGILRYPQDASYEKKVNNEALMVYVFFGDARLPSGSFFVPDSPYFIGLFLSKEDTVNKPYRGRYFNEGGRFVCLGNPKPGESIISKFDLSRAFQDFFNDAVPSVSGISLAVDTSSSGNEGKAEAFIKRIEFSSK</sequence>
<protein>
    <recommendedName>
        <fullName evidence="3">DUF3047 domain-containing protein</fullName>
    </recommendedName>
</protein>
<gene>
    <name evidence="1" type="ORF">AYP45_01295</name>
</gene>
<dbReference type="STRING" id="1004156.AYP45_01295"/>
<dbReference type="AlphaFoldDB" id="A0A1V4AXD2"/>